<evidence type="ECO:0000313" key="2">
    <source>
        <dbReference type="Proteomes" id="UP001415857"/>
    </source>
</evidence>
<dbReference type="SUPFAM" id="SSF63825">
    <property type="entry name" value="YWTD domain"/>
    <property type="match status" value="1"/>
</dbReference>
<gene>
    <name evidence="1" type="ORF">L1049_005469</name>
</gene>
<dbReference type="PANTHER" id="PTHR46388:SF3">
    <property type="entry name" value="DUF1618 DOMAIN-CONTAINING PROTEIN"/>
    <property type="match status" value="1"/>
</dbReference>
<reference evidence="1 2" key="1">
    <citation type="journal article" date="2024" name="Plant J.">
        <title>Genome sequences and population genomics reveal climatic adaptation and genomic divergence between two closely related sweetgum species.</title>
        <authorList>
            <person name="Xu W.Q."/>
            <person name="Ren C.Q."/>
            <person name="Zhang X.Y."/>
            <person name="Comes H.P."/>
            <person name="Liu X.H."/>
            <person name="Li Y.G."/>
            <person name="Kettle C.J."/>
            <person name="Jalonen R."/>
            <person name="Gaisberger H."/>
            <person name="Ma Y.Z."/>
            <person name="Qiu Y.X."/>
        </authorList>
    </citation>
    <scope>NUCLEOTIDE SEQUENCE [LARGE SCALE GENOMIC DNA]</scope>
    <source>
        <strain evidence="1">Hangzhou</strain>
    </source>
</reference>
<dbReference type="AlphaFoldDB" id="A0AAP0X1G8"/>
<dbReference type="PANTHER" id="PTHR46388">
    <property type="entry name" value="NHL REPEAT-CONTAINING PROTEIN 2"/>
    <property type="match status" value="1"/>
</dbReference>
<sequence>MALRFQRLREISRILPQIHSGSSYQQCTRAISSAGSDLVPLSIALAKIVRSFEERSGCRAQRFSTVSEISQESSPEVDLLSFIKSTLGKLEGPYHCWLNKVNGGEDYFKREGIFLVLAGVFLEDCLTLGCDPVIMFEKVKSLQQRYPLLNVLGFQSGGSICSAANQPHLVHLTMKEYITFPILFSEKNFSEMKNGPCYILFKDFRSPLLYPERSADLGILMKAIEDLNMQQNENSGLLYNLKGTGLKQTEVIKEPYICSAMQNLLLYFPGCISVDEHGNRLFLSDSNHHRIIIFDGNGKILDCIGSSPGFEDGEFESSKLLHPAASFYHADEDCLYFVDSENHAIRRADMGRRVLDTLYPTCYTNRKTNTLWSWITNKLGLGRNADTKSEEFDSKSLMFPWHLMKSTENCFLIINRSFETLWTMDSASGEIKEVVKGFPKILEICGQMIMEKVSLLKQMPCDWLQQCAGSNSSLEGIPYAGLMSSLAMFQDHIIICDTVGQRVLKFSGKSGVFSNFQFSNFGILGLPYWLAFSLERVYSVGDVLQGAHADHIQHFSLLPGRIDIQIRVDIPADTELVEPLHEGCVWRQARGAATEVSGAEGKVASSEKVGVAQQWYDELDNLAFETTESKLNVEEDNISLDGNFQDDQVHIDCAVKTSPGTSEVIIYAALYLRLRRNLNSDKDSNRERIAERMVDILNPEKKRSIERDFCIQFLLNSNRDLDDLIFMKPLHMRIKLDTLDHPKADNSKEIILTDSSVEVNVSLNS</sequence>
<keyword evidence="2" id="KW-1185">Reference proteome</keyword>
<accession>A0AAP0X1G8</accession>
<name>A0AAP0X1G8_LIQFO</name>
<dbReference type="FunFam" id="2.120.10.30:FF:000108">
    <property type="entry name" value="NHL domain-containing protein"/>
    <property type="match status" value="1"/>
</dbReference>
<organism evidence="1 2">
    <name type="scientific">Liquidambar formosana</name>
    <name type="common">Formosan gum</name>
    <dbReference type="NCBI Taxonomy" id="63359"/>
    <lineage>
        <taxon>Eukaryota</taxon>
        <taxon>Viridiplantae</taxon>
        <taxon>Streptophyta</taxon>
        <taxon>Embryophyta</taxon>
        <taxon>Tracheophyta</taxon>
        <taxon>Spermatophyta</taxon>
        <taxon>Magnoliopsida</taxon>
        <taxon>eudicotyledons</taxon>
        <taxon>Gunneridae</taxon>
        <taxon>Pentapetalae</taxon>
        <taxon>Saxifragales</taxon>
        <taxon>Altingiaceae</taxon>
        <taxon>Liquidambar</taxon>
    </lineage>
</organism>
<comment type="caution">
    <text evidence="1">The sequence shown here is derived from an EMBL/GenBank/DDBJ whole genome shotgun (WGS) entry which is preliminary data.</text>
</comment>
<dbReference type="Gene3D" id="2.120.10.30">
    <property type="entry name" value="TolB, C-terminal domain"/>
    <property type="match status" value="1"/>
</dbReference>
<dbReference type="Proteomes" id="UP001415857">
    <property type="component" value="Unassembled WGS sequence"/>
</dbReference>
<evidence type="ECO:0008006" key="3">
    <source>
        <dbReference type="Google" id="ProtNLM"/>
    </source>
</evidence>
<proteinExistence type="predicted"/>
<dbReference type="EMBL" id="JBBPBK010000007">
    <property type="protein sequence ID" value="KAK9282548.1"/>
    <property type="molecule type" value="Genomic_DNA"/>
</dbReference>
<dbReference type="InterPro" id="IPR011042">
    <property type="entry name" value="6-blade_b-propeller_TolB-like"/>
</dbReference>
<evidence type="ECO:0000313" key="1">
    <source>
        <dbReference type="EMBL" id="KAK9282548.1"/>
    </source>
</evidence>
<protein>
    <recommendedName>
        <fullName evidence="3">NHL repeat-containing protein 2</fullName>
    </recommendedName>
</protein>